<evidence type="ECO:0000256" key="4">
    <source>
        <dbReference type="ARBA" id="ARBA00022679"/>
    </source>
</evidence>
<evidence type="ECO:0000313" key="15">
    <source>
        <dbReference type="EMBL" id="CAH2063634.1"/>
    </source>
</evidence>
<sequence length="266" mass="30143">MYNSRNGYSSSSVPNQPGRYESATRSSGWRVPAFSSRNAWSTSDTIVNRRLLDDDPPAAYSRTSMSSVIDSYTPHQIPIRNTNNLRRQHLEALRQAVHNQPARPENNSRSASTQAGEEDQILKHLTKDTYNPAPKSLLLRNLSLYYRNKTTGGGNSRNARGLSHGDEEDEKRCSVCLEDFEPKETVMLTPCKHMFHEECIVPWLKSKGQCPLCRFVILKPEKRDSSPAISSDLAGEMTVNDLFTLELISVVRAMEETFLFGYPRRM</sequence>
<accession>A0AAU9SDU6</accession>
<dbReference type="FunFam" id="3.30.40.10:FF:000468">
    <property type="entry name" value="RING/U-box superfamily protein"/>
    <property type="match status" value="1"/>
</dbReference>
<comment type="catalytic activity">
    <reaction evidence="1">
        <text>S-ubiquitinyl-[E2 ubiquitin-conjugating enzyme]-L-cysteine + [acceptor protein]-L-lysine = [E2 ubiquitin-conjugating enzyme]-L-cysteine + N(6)-ubiquitinyl-[acceptor protein]-L-lysine.</text>
        <dbReference type="EC" id="2.3.2.27"/>
    </reaction>
</comment>
<evidence type="ECO:0000256" key="3">
    <source>
        <dbReference type="ARBA" id="ARBA00012483"/>
    </source>
</evidence>
<dbReference type="SMART" id="SM00184">
    <property type="entry name" value="RING"/>
    <property type="match status" value="1"/>
</dbReference>
<feature type="compositionally biased region" description="Polar residues" evidence="13">
    <location>
        <begin position="105"/>
        <end position="115"/>
    </location>
</feature>
<keyword evidence="8" id="KW-0833">Ubl conjugation pathway</keyword>
<proteinExistence type="predicted"/>
<feature type="region of interest" description="Disordered" evidence="13">
    <location>
        <begin position="1"/>
        <end position="28"/>
    </location>
</feature>
<evidence type="ECO:0000256" key="11">
    <source>
        <dbReference type="ARBA" id="ARBA00023136"/>
    </source>
</evidence>
<dbReference type="Gene3D" id="3.30.40.10">
    <property type="entry name" value="Zinc/RING finger domain, C3HC4 (zinc finger)"/>
    <property type="match status" value="1"/>
</dbReference>
<dbReference type="Pfam" id="PF13639">
    <property type="entry name" value="zf-RING_2"/>
    <property type="match status" value="1"/>
</dbReference>
<keyword evidence="16" id="KW-1185">Reference proteome</keyword>
<dbReference type="GO" id="GO:0016567">
    <property type="term" value="P:protein ubiquitination"/>
    <property type="evidence" value="ECO:0007669"/>
    <property type="project" value="TreeGrafter"/>
</dbReference>
<evidence type="ECO:0000313" key="16">
    <source>
        <dbReference type="Proteomes" id="UP000836841"/>
    </source>
</evidence>
<keyword evidence="10" id="KW-1133">Transmembrane helix</keyword>
<feature type="compositionally biased region" description="Polar residues" evidence="13">
    <location>
        <begin position="1"/>
        <end position="15"/>
    </location>
</feature>
<dbReference type="GO" id="GO:0006511">
    <property type="term" value="P:ubiquitin-dependent protein catabolic process"/>
    <property type="evidence" value="ECO:0007669"/>
    <property type="project" value="TreeGrafter"/>
</dbReference>
<keyword evidence="7 12" id="KW-0863">Zinc-finger</keyword>
<evidence type="ECO:0000256" key="10">
    <source>
        <dbReference type="ARBA" id="ARBA00022989"/>
    </source>
</evidence>
<keyword evidence="9" id="KW-0862">Zinc</keyword>
<dbReference type="InterPro" id="IPR001841">
    <property type="entry name" value="Znf_RING"/>
</dbReference>
<evidence type="ECO:0000256" key="7">
    <source>
        <dbReference type="ARBA" id="ARBA00022771"/>
    </source>
</evidence>
<dbReference type="GO" id="GO:0061630">
    <property type="term" value="F:ubiquitin protein ligase activity"/>
    <property type="evidence" value="ECO:0007669"/>
    <property type="project" value="UniProtKB-EC"/>
</dbReference>
<evidence type="ECO:0000256" key="12">
    <source>
        <dbReference type="PROSITE-ProRule" id="PRU00175"/>
    </source>
</evidence>
<evidence type="ECO:0000256" key="8">
    <source>
        <dbReference type="ARBA" id="ARBA00022786"/>
    </source>
</evidence>
<comment type="subcellular location">
    <subcellularLocation>
        <location evidence="2">Membrane</location>
        <topology evidence="2">Multi-pass membrane protein</topology>
    </subcellularLocation>
</comment>
<evidence type="ECO:0000256" key="5">
    <source>
        <dbReference type="ARBA" id="ARBA00022692"/>
    </source>
</evidence>
<dbReference type="PANTHER" id="PTHR45977">
    <property type="entry name" value="TARGET OF ERK KINASE MPK-1"/>
    <property type="match status" value="1"/>
</dbReference>
<evidence type="ECO:0000256" key="9">
    <source>
        <dbReference type="ARBA" id="ARBA00022833"/>
    </source>
</evidence>
<feature type="domain" description="RING-type" evidence="14">
    <location>
        <begin position="173"/>
        <end position="214"/>
    </location>
</feature>
<dbReference type="EC" id="2.3.2.27" evidence="3"/>
<dbReference type="GO" id="GO:0016020">
    <property type="term" value="C:membrane"/>
    <property type="evidence" value="ECO:0007669"/>
    <property type="project" value="UniProtKB-SubCell"/>
</dbReference>
<dbReference type="Proteomes" id="UP000836841">
    <property type="component" value="Chromosome 5"/>
</dbReference>
<organism evidence="15 16">
    <name type="scientific">Thlaspi arvense</name>
    <name type="common">Field penny-cress</name>
    <dbReference type="NCBI Taxonomy" id="13288"/>
    <lineage>
        <taxon>Eukaryota</taxon>
        <taxon>Viridiplantae</taxon>
        <taxon>Streptophyta</taxon>
        <taxon>Embryophyta</taxon>
        <taxon>Tracheophyta</taxon>
        <taxon>Spermatophyta</taxon>
        <taxon>Magnoliopsida</taxon>
        <taxon>eudicotyledons</taxon>
        <taxon>Gunneridae</taxon>
        <taxon>Pentapetalae</taxon>
        <taxon>rosids</taxon>
        <taxon>malvids</taxon>
        <taxon>Brassicales</taxon>
        <taxon>Brassicaceae</taxon>
        <taxon>Thlaspideae</taxon>
        <taxon>Thlaspi</taxon>
    </lineage>
</organism>
<evidence type="ECO:0000259" key="14">
    <source>
        <dbReference type="PROSITE" id="PS50089"/>
    </source>
</evidence>
<name>A0AAU9SDU6_THLAR</name>
<dbReference type="SUPFAM" id="SSF57850">
    <property type="entry name" value="RING/U-box"/>
    <property type="match status" value="1"/>
</dbReference>
<evidence type="ECO:0000256" key="1">
    <source>
        <dbReference type="ARBA" id="ARBA00000900"/>
    </source>
</evidence>
<dbReference type="PROSITE" id="PS50089">
    <property type="entry name" value="ZF_RING_2"/>
    <property type="match status" value="1"/>
</dbReference>
<dbReference type="EMBL" id="OU466861">
    <property type="protein sequence ID" value="CAH2063634.1"/>
    <property type="molecule type" value="Genomic_DNA"/>
</dbReference>
<dbReference type="InterPro" id="IPR013083">
    <property type="entry name" value="Znf_RING/FYVE/PHD"/>
</dbReference>
<feature type="region of interest" description="Disordered" evidence="13">
    <location>
        <begin position="96"/>
        <end position="117"/>
    </location>
</feature>
<protein>
    <recommendedName>
        <fullName evidence="3">RING-type E3 ubiquitin transferase</fullName>
        <ecNumber evidence="3">2.3.2.27</ecNumber>
    </recommendedName>
</protein>
<keyword evidence="5" id="KW-0812">Transmembrane</keyword>
<evidence type="ECO:0000256" key="6">
    <source>
        <dbReference type="ARBA" id="ARBA00022723"/>
    </source>
</evidence>
<keyword evidence="11" id="KW-0472">Membrane</keyword>
<dbReference type="GO" id="GO:0008270">
    <property type="term" value="F:zinc ion binding"/>
    <property type="evidence" value="ECO:0007669"/>
    <property type="project" value="UniProtKB-KW"/>
</dbReference>
<dbReference type="CDD" id="cd23118">
    <property type="entry name" value="RING-H2_SIS3"/>
    <property type="match status" value="1"/>
</dbReference>
<gene>
    <name evidence="15" type="ORF">TAV2_LOCUS15306</name>
</gene>
<keyword evidence="4" id="KW-0808">Transferase</keyword>
<evidence type="ECO:0000256" key="13">
    <source>
        <dbReference type="SAM" id="MobiDB-lite"/>
    </source>
</evidence>
<evidence type="ECO:0000256" key="2">
    <source>
        <dbReference type="ARBA" id="ARBA00004141"/>
    </source>
</evidence>
<dbReference type="AlphaFoldDB" id="A0AAU9SDU6"/>
<reference evidence="15 16" key="1">
    <citation type="submission" date="2022-03" db="EMBL/GenBank/DDBJ databases">
        <authorList>
            <person name="Nunn A."/>
            <person name="Chopra R."/>
            <person name="Nunn A."/>
            <person name="Contreras Garrido A."/>
        </authorList>
    </citation>
    <scope>NUCLEOTIDE SEQUENCE [LARGE SCALE GENOMIC DNA]</scope>
</reference>
<keyword evidence="6" id="KW-0479">Metal-binding</keyword>
<dbReference type="PANTHER" id="PTHR45977:SF4">
    <property type="entry name" value="RING-TYPE DOMAIN-CONTAINING PROTEIN"/>
    <property type="match status" value="1"/>
</dbReference>